<dbReference type="EMBL" id="UINC01228745">
    <property type="protein sequence ID" value="SVE60186.1"/>
    <property type="molecule type" value="Genomic_DNA"/>
</dbReference>
<evidence type="ECO:0000313" key="1">
    <source>
        <dbReference type="EMBL" id="SVE60186.1"/>
    </source>
</evidence>
<feature type="non-terminal residue" evidence="1">
    <location>
        <position position="171"/>
    </location>
</feature>
<dbReference type="InterPro" id="IPR036086">
    <property type="entry name" value="ParB/Sulfiredoxin_sf"/>
</dbReference>
<protein>
    <submittedName>
        <fullName evidence="1">Uncharacterized protein</fullName>
    </submittedName>
</protein>
<dbReference type="SUPFAM" id="SSF110849">
    <property type="entry name" value="ParB/Sulfiredoxin"/>
    <property type="match status" value="1"/>
</dbReference>
<name>A0A383ETF4_9ZZZZ</name>
<dbReference type="AlphaFoldDB" id="A0A383ETF4"/>
<sequence>MRRQLDGQPVDTSAGVMPMNDLLFYPQNPRVFSVLRTKYGNETPTQENIFELMSKQDYVKELKRQIKKDGLKEPVIVNINTMEVVEGNSRLAAYRLLYDENPMEWSEISCEILPENITSDQIEDLISKVHMTGKKKWDPAEEAAWVWRLSHDENKTLEQLIKRFGWTAEKI</sequence>
<gene>
    <name evidence="1" type="ORF">METZ01_LOCUS513040</name>
</gene>
<reference evidence="1" key="1">
    <citation type="submission" date="2018-05" db="EMBL/GenBank/DDBJ databases">
        <authorList>
            <person name="Lanie J.A."/>
            <person name="Ng W.-L."/>
            <person name="Kazmierczak K.M."/>
            <person name="Andrzejewski T.M."/>
            <person name="Davidsen T.M."/>
            <person name="Wayne K.J."/>
            <person name="Tettelin H."/>
            <person name="Glass J.I."/>
            <person name="Rusch D."/>
            <person name="Podicherti R."/>
            <person name="Tsui H.-C.T."/>
            <person name="Winkler M.E."/>
        </authorList>
    </citation>
    <scope>NUCLEOTIDE SEQUENCE</scope>
</reference>
<organism evidence="1">
    <name type="scientific">marine metagenome</name>
    <dbReference type="NCBI Taxonomy" id="408172"/>
    <lineage>
        <taxon>unclassified sequences</taxon>
        <taxon>metagenomes</taxon>
        <taxon>ecological metagenomes</taxon>
    </lineage>
</organism>
<proteinExistence type="predicted"/>
<accession>A0A383ETF4</accession>
<dbReference type="Gene3D" id="3.90.1530.10">
    <property type="entry name" value="Conserved hypothetical protein from pyrococcus furiosus pfu- 392566-001, ParB domain"/>
    <property type="match status" value="1"/>
</dbReference>